<dbReference type="GO" id="GO:0042597">
    <property type="term" value="C:periplasmic space"/>
    <property type="evidence" value="ECO:0007669"/>
    <property type="project" value="UniProtKB-SubCell"/>
</dbReference>
<accession>A0A368KEC3</accession>
<sequence length="92" mass="9491">MNKLIALIALATAFTAPAWAATKTATLSVSGMTCAACPITVKKALSKVPGVEKTEILFDKKEAVVTFDDAKTSTQALVSATTDAGYPATVKN</sequence>
<dbReference type="PANTHER" id="PTHR46594:SF4">
    <property type="entry name" value="P-TYPE CATION-TRANSPORTING ATPASE"/>
    <property type="match status" value="1"/>
</dbReference>
<evidence type="ECO:0000256" key="8">
    <source>
        <dbReference type="ARBA" id="ARBA00022914"/>
    </source>
</evidence>
<evidence type="ECO:0000256" key="9">
    <source>
        <dbReference type="ARBA" id="ARBA00045344"/>
    </source>
</evidence>
<name>A0A368KEC3_9GAMM</name>
<dbReference type="NCBIfam" id="TIGR02052">
    <property type="entry name" value="MerP"/>
    <property type="match status" value="1"/>
</dbReference>
<keyword evidence="4 10" id="KW-0475">Mercuric resistance</keyword>
<dbReference type="SUPFAM" id="SSF55008">
    <property type="entry name" value="HMA, heavy metal-associated domain"/>
    <property type="match status" value="1"/>
</dbReference>
<feature type="chain" id="PRO_5016696368" description="Periplasmic mercury ion-binding protein" evidence="11">
    <location>
        <begin position="21"/>
        <end position="92"/>
    </location>
</feature>
<gene>
    <name evidence="10 13" type="primary">merP</name>
    <name evidence="13" type="ORF">DEO45_09460</name>
</gene>
<dbReference type="InterPro" id="IPR006121">
    <property type="entry name" value="HMA_dom"/>
</dbReference>
<evidence type="ECO:0000256" key="10">
    <source>
        <dbReference type="RuleBase" id="RU361212"/>
    </source>
</evidence>
<keyword evidence="7 10" id="KW-0574">Periplasm</keyword>
<keyword evidence="14" id="KW-1185">Reference proteome</keyword>
<dbReference type="Pfam" id="PF00403">
    <property type="entry name" value="HMA"/>
    <property type="match status" value="1"/>
</dbReference>
<evidence type="ECO:0000256" key="3">
    <source>
        <dbReference type="ARBA" id="ARBA00011245"/>
    </source>
</evidence>
<comment type="caution">
    <text evidence="13">The sequence shown here is derived from an EMBL/GenBank/DDBJ whole genome shotgun (WGS) entry which is preliminary data.</text>
</comment>
<dbReference type="FunFam" id="3.30.70.100:FF:000005">
    <property type="entry name" value="Copper-exporting P-type ATPase A"/>
    <property type="match status" value="1"/>
</dbReference>
<reference evidence="13 14" key="1">
    <citation type="submission" date="2018-05" db="EMBL/GenBank/DDBJ databases">
        <title>Draft genome sequence of Rhodanobacter denitrificans Yn1 isolated from gold copper mine.</title>
        <authorList>
            <person name="Yang N."/>
            <person name="Mazhar H.S."/>
            <person name="Rensing C."/>
        </authorList>
    </citation>
    <scope>NUCLEOTIDE SEQUENCE [LARGE SCALE GENOMIC DNA]</scope>
    <source>
        <strain evidence="13 14">Yn1</strain>
    </source>
</reference>
<dbReference type="CDD" id="cd00371">
    <property type="entry name" value="HMA"/>
    <property type="match status" value="1"/>
</dbReference>
<evidence type="ECO:0000256" key="4">
    <source>
        <dbReference type="ARBA" id="ARBA00022466"/>
    </source>
</evidence>
<dbReference type="InterPro" id="IPR011795">
    <property type="entry name" value="MerP"/>
</dbReference>
<keyword evidence="6 11" id="KW-0732">Signal</keyword>
<dbReference type="OrthoDB" id="7205933at2"/>
<evidence type="ECO:0000259" key="12">
    <source>
        <dbReference type="PROSITE" id="PS50846"/>
    </source>
</evidence>
<dbReference type="InterPro" id="IPR036163">
    <property type="entry name" value="HMA_dom_sf"/>
</dbReference>
<evidence type="ECO:0000256" key="2">
    <source>
        <dbReference type="ARBA" id="ARBA00005938"/>
    </source>
</evidence>
<dbReference type="AlphaFoldDB" id="A0A368KEC3"/>
<evidence type="ECO:0000256" key="5">
    <source>
        <dbReference type="ARBA" id="ARBA00022723"/>
    </source>
</evidence>
<evidence type="ECO:0000256" key="6">
    <source>
        <dbReference type="ARBA" id="ARBA00022729"/>
    </source>
</evidence>
<dbReference type="EMBL" id="QFWQ01000005">
    <property type="protein sequence ID" value="RCS30260.1"/>
    <property type="molecule type" value="Genomic_DNA"/>
</dbReference>
<dbReference type="InterPro" id="IPR001802">
    <property type="entry name" value="MerP/CopZ"/>
</dbReference>
<comment type="subunit">
    <text evidence="3">Monomer.</text>
</comment>
<dbReference type="PRINTS" id="PR00946">
    <property type="entry name" value="HGSCAVENGER"/>
</dbReference>
<evidence type="ECO:0000256" key="7">
    <source>
        <dbReference type="ARBA" id="ARBA00022764"/>
    </source>
</evidence>
<keyword evidence="5 10" id="KW-0479">Metal-binding</keyword>
<feature type="domain" description="HMA" evidence="12">
    <location>
        <begin position="23"/>
        <end position="89"/>
    </location>
</feature>
<keyword evidence="8 10" id="KW-0476">Mercury</keyword>
<feature type="signal peptide" evidence="11">
    <location>
        <begin position="1"/>
        <end position="20"/>
    </location>
</feature>
<organism evidence="13 14">
    <name type="scientific">Rhodanobacter denitrificans</name>
    <dbReference type="NCBI Taxonomy" id="666685"/>
    <lineage>
        <taxon>Bacteria</taxon>
        <taxon>Pseudomonadati</taxon>
        <taxon>Pseudomonadota</taxon>
        <taxon>Gammaproteobacteria</taxon>
        <taxon>Lysobacterales</taxon>
        <taxon>Rhodanobacteraceae</taxon>
        <taxon>Rhodanobacter</taxon>
    </lineage>
</organism>
<proteinExistence type="inferred from homology"/>
<dbReference type="GO" id="GO:0045340">
    <property type="term" value="F:mercury ion binding"/>
    <property type="evidence" value="ECO:0007669"/>
    <property type="project" value="UniProtKB-UniRule"/>
</dbReference>
<dbReference type="GO" id="GO:0015097">
    <property type="term" value="F:mercury ion transmembrane transporter activity"/>
    <property type="evidence" value="ECO:0007669"/>
    <property type="project" value="UniProtKB-UniRule"/>
</dbReference>
<comment type="similarity">
    <text evidence="2">Belongs to the MerP family.</text>
</comment>
<dbReference type="Gene3D" id="3.30.70.100">
    <property type="match status" value="1"/>
</dbReference>
<evidence type="ECO:0000313" key="14">
    <source>
        <dbReference type="Proteomes" id="UP000252387"/>
    </source>
</evidence>
<evidence type="ECO:0000256" key="1">
    <source>
        <dbReference type="ARBA" id="ARBA00004418"/>
    </source>
</evidence>
<dbReference type="PROSITE" id="PS01047">
    <property type="entry name" value="HMA_1"/>
    <property type="match status" value="1"/>
</dbReference>
<dbReference type="PROSITE" id="PS50846">
    <property type="entry name" value="HMA_2"/>
    <property type="match status" value="1"/>
</dbReference>
<dbReference type="InterPro" id="IPR017969">
    <property type="entry name" value="Heavy-metal-associated_CS"/>
</dbReference>
<evidence type="ECO:0000256" key="11">
    <source>
        <dbReference type="SAM" id="SignalP"/>
    </source>
</evidence>
<comment type="subcellular location">
    <subcellularLocation>
        <location evidence="1 10">Periplasm</location>
    </subcellularLocation>
</comment>
<dbReference type="RefSeq" id="WP_108473237.1">
    <property type="nucleotide sequence ID" value="NZ_QFWQ01000005.1"/>
</dbReference>
<comment type="function">
    <text evidence="9 10">Involved in mercury resistance. Acts as a mercury scavenger that specifically binds to a mercuric ion in the periplasm and probably passes it to the cytoplasmic mercuric reductase MerA via the mercuric transport protein MerT.</text>
</comment>
<dbReference type="Proteomes" id="UP000252387">
    <property type="component" value="Unassembled WGS sequence"/>
</dbReference>
<protein>
    <recommendedName>
        <fullName evidence="10">Periplasmic mercury ion-binding protein</fullName>
    </recommendedName>
</protein>
<evidence type="ECO:0000313" key="13">
    <source>
        <dbReference type="EMBL" id="RCS30260.1"/>
    </source>
</evidence>
<dbReference type="PANTHER" id="PTHR46594">
    <property type="entry name" value="P-TYPE CATION-TRANSPORTING ATPASE"/>
    <property type="match status" value="1"/>
</dbReference>